<gene>
    <name evidence="1" type="ORF">CH339_03645</name>
</gene>
<proteinExistence type="predicted"/>
<dbReference type="AlphaFoldDB" id="A0A327JSY2"/>
<evidence type="ECO:0000313" key="1">
    <source>
        <dbReference type="EMBL" id="RAI29387.1"/>
    </source>
</evidence>
<dbReference type="RefSeq" id="WP_111432922.1">
    <property type="nucleotide sequence ID" value="NZ_JACIGG010000007.1"/>
</dbReference>
<dbReference type="OrthoDB" id="361944at2"/>
<accession>A0A327JSY2</accession>
<keyword evidence="2" id="KW-1185">Reference proteome</keyword>
<protein>
    <recommendedName>
        <fullName evidence="3">BrnA antitoxin family protein</fullName>
    </recommendedName>
</protein>
<name>A0A327JSY2_9HYPH</name>
<comment type="caution">
    <text evidence="1">The sequence shown here is derived from an EMBL/GenBank/DDBJ whole genome shotgun (WGS) entry which is preliminary data.</text>
</comment>
<evidence type="ECO:0000313" key="2">
    <source>
        <dbReference type="Proteomes" id="UP000249299"/>
    </source>
</evidence>
<dbReference type="Proteomes" id="UP000249299">
    <property type="component" value="Unassembled WGS sequence"/>
</dbReference>
<dbReference type="EMBL" id="NPEV01000004">
    <property type="protein sequence ID" value="RAI29387.1"/>
    <property type="molecule type" value="Genomic_DNA"/>
</dbReference>
<organism evidence="1 2">
    <name type="scientific">Rhodobium orientis</name>
    <dbReference type="NCBI Taxonomy" id="34017"/>
    <lineage>
        <taxon>Bacteria</taxon>
        <taxon>Pseudomonadati</taxon>
        <taxon>Pseudomonadota</taxon>
        <taxon>Alphaproteobacteria</taxon>
        <taxon>Hyphomicrobiales</taxon>
        <taxon>Rhodobiaceae</taxon>
        <taxon>Rhodobium</taxon>
    </lineage>
</organism>
<evidence type="ECO:0008006" key="3">
    <source>
        <dbReference type="Google" id="ProtNLM"/>
    </source>
</evidence>
<dbReference type="Pfam" id="PF14384">
    <property type="entry name" value="BrnA_antitoxin"/>
    <property type="match status" value="1"/>
</dbReference>
<dbReference type="InterPro" id="IPR025528">
    <property type="entry name" value="BrnA_antitoxin"/>
</dbReference>
<sequence length="93" mass="10244">MTKAPRVRIPTAKDDEDIRRGIAADPDAAELPAEARVLKRRRGRPTGRTKTQVSIKLDDDVIAALKTPDAKGWQTRANATLRKGLGLKQEKTT</sequence>
<reference evidence="1 2" key="1">
    <citation type="submission" date="2017-07" db="EMBL/GenBank/DDBJ databases">
        <title>Draft Genome Sequences of Select Purple Nonsulfur Bacteria.</title>
        <authorList>
            <person name="Lasarre B."/>
            <person name="Mckinlay J.B."/>
        </authorList>
    </citation>
    <scope>NUCLEOTIDE SEQUENCE [LARGE SCALE GENOMIC DNA]</scope>
    <source>
        <strain evidence="1 2">DSM 11290</strain>
    </source>
</reference>